<keyword evidence="2" id="KW-1185">Reference proteome</keyword>
<dbReference type="EMBL" id="JACRSY010000034">
    <property type="protein sequence ID" value="MBC8581000.1"/>
    <property type="molecule type" value="Genomic_DNA"/>
</dbReference>
<sequence length="80" mass="9355">MPEVQGEVKCNCCGQPIKKIDGRNYEDYLHVKKTWSYFSSKDLTKHSFNICEACYDKWIKDFAIPVDEAPVIEIFNCEDE</sequence>
<accession>A0A926IAK9</accession>
<dbReference type="Proteomes" id="UP000655830">
    <property type="component" value="Unassembled WGS sequence"/>
</dbReference>
<evidence type="ECO:0000313" key="2">
    <source>
        <dbReference type="Proteomes" id="UP000655830"/>
    </source>
</evidence>
<dbReference type="AlphaFoldDB" id="A0A926IAK9"/>
<protein>
    <submittedName>
        <fullName evidence="1">Uncharacterized protein</fullName>
    </submittedName>
</protein>
<evidence type="ECO:0000313" key="1">
    <source>
        <dbReference type="EMBL" id="MBC8581000.1"/>
    </source>
</evidence>
<gene>
    <name evidence="1" type="ORF">H8718_15905</name>
</gene>
<organism evidence="1 2">
    <name type="scientific">Zhenhengia yiwuensis</name>
    <dbReference type="NCBI Taxonomy" id="2763666"/>
    <lineage>
        <taxon>Bacteria</taxon>
        <taxon>Bacillati</taxon>
        <taxon>Bacillota</taxon>
        <taxon>Clostridia</taxon>
        <taxon>Lachnospirales</taxon>
        <taxon>Lachnospiraceae</taxon>
        <taxon>Zhenhengia</taxon>
    </lineage>
</organism>
<reference evidence="1" key="1">
    <citation type="submission" date="2020-08" db="EMBL/GenBank/DDBJ databases">
        <title>Genome public.</title>
        <authorList>
            <person name="Liu C."/>
            <person name="Sun Q."/>
        </authorList>
    </citation>
    <scope>NUCLEOTIDE SEQUENCE</scope>
    <source>
        <strain evidence="1">NSJ-12</strain>
    </source>
</reference>
<proteinExistence type="predicted"/>
<name>A0A926IAK9_9FIRM</name>
<comment type="caution">
    <text evidence="1">The sequence shown here is derived from an EMBL/GenBank/DDBJ whole genome shotgun (WGS) entry which is preliminary data.</text>
</comment>